<feature type="compositionally biased region" description="Basic and acidic residues" evidence="1">
    <location>
        <begin position="75"/>
        <end position="85"/>
    </location>
</feature>
<proteinExistence type="predicted"/>
<protein>
    <submittedName>
        <fullName evidence="3">Extensin-like protein</fullName>
    </submittedName>
</protein>
<feature type="region of interest" description="Disordered" evidence="1">
    <location>
        <begin position="62"/>
        <end position="85"/>
    </location>
</feature>
<evidence type="ECO:0000313" key="4">
    <source>
        <dbReference type="Proteomes" id="UP000037178"/>
    </source>
</evidence>
<feature type="chain" id="PRO_5005318157" evidence="2">
    <location>
        <begin position="21"/>
        <end position="179"/>
    </location>
</feature>
<dbReference type="Proteomes" id="UP000037178">
    <property type="component" value="Unassembled WGS sequence"/>
</dbReference>
<keyword evidence="4" id="KW-1185">Reference proteome</keyword>
<feature type="compositionally biased region" description="Basic residues" evidence="1">
    <location>
        <begin position="104"/>
        <end position="133"/>
    </location>
</feature>
<comment type="caution">
    <text evidence="3">The sequence shown here is derived from an EMBL/GenBank/DDBJ whole genome shotgun (WGS) entry which is preliminary data.</text>
</comment>
<feature type="region of interest" description="Disordered" evidence="1">
    <location>
        <begin position="99"/>
        <end position="135"/>
    </location>
</feature>
<evidence type="ECO:0000256" key="2">
    <source>
        <dbReference type="SAM" id="SignalP"/>
    </source>
</evidence>
<name>A0A0J9EBI5_9RHOB</name>
<dbReference type="PATRIC" id="fig|1675527.3.peg.202"/>
<dbReference type="AlphaFoldDB" id="A0A0J9EBI5"/>
<sequence>MTLRVLMVLGLLALPHGAGARAPTSSLLPELRPGSAIAAEVADKPQPDIALARSILPKPRPAGSRPVALIATPEPRPEADQEPERSVVLSTSGLAVAASSVPGKRPKLKPRHKRQLATAKAKPKREKPTRYTKRGSVCGDRAIRGEPIAAIPGKLRGCGVSNPVRITAVDGVGPSKLGS</sequence>
<evidence type="ECO:0000256" key="1">
    <source>
        <dbReference type="SAM" id="MobiDB-lite"/>
    </source>
</evidence>
<gene>
    <name evidence="3" type="ORF">AIOL_000166</name>
</gene>
<organism evidence="3 4">
    <name type="scientific">Candidatus Rhodobacter oscarellae</name>
    <dbReference type="NCBI Taxonomy" id="1675527"/>
    <lineage>
        <taxon>Bacteria</taxon>
        <taxon>Pseudomonadati</taxon>
        <taxon>Pseudomonadota</taxon>
        <taxon>Alphaproteobacteria</taxon>
        <taxon>Rhodobacterales</taxon>
        <taxon>Rhodobacter group</taxon>
        <taxon>Rhodobacter</taxon>
    </lineage>
</organism>
<reference evidence="3 4" key="1">
    <citation type="submission" date="2015-06" db="EMBL/GenBank/DDBJ databases">
        <title>Draft genome sequence of an Alphaproteobacteria species associated to the Mediterranean sponge Oscarella lobularis.</title>
        <authorList>
            <person name="Jourda C."/>
            <person name="Santini S."/>
            <person name="Claverie J.-M."/>
        </authorList>
    </citation>
    <scope>NUCLEOTIDE SEQUENCE [LARGE SCALE GENOMIC DNA]</scope>
    <source>
        <strain evidence="3">IGS</strain>
    </source>
</reference>
<accession>A0A0J9EBI5</accession>
<keyword evidence="2" id="KW-0732">Signal</keyword>
<dbReference type="EMBL" id="LFTY01000001">
    <property type="protein sequence ID" value="KMW60016.1"/>
    <property type="molecule type" value="Genomic_DNA"/>
</dbReference>
<dbReference type="STRING" id="1675527.AIOL_000166"/>
<dbReference type="RefSeq" id="WP_049641148.1">
    <property type="nucleotide sequence ID" value="NZ_LFTY01000001.1"/>
</dbReference>
<evidence type="ECO:0000313" key="3">
    <source>
        <dbReference type="EMBL" id="KMW60016.1"/>
    </source>
</evidence>
<feature type="signal peptide" evidence="2">
    <location>
        <begin position="1"/>
        <end position="20"/>
    </location>
</feature>